<reference evidence="4" key="2">
    <citation type="submission" date="2020-04" db="EMBL/GenBank/DDBJ databases">
        <authorList>
            <consortium name="NCBI Genome Project"/>
        </authorList>
    </citation>
    <scope>NUCLEOTIDE SEQUENCE</scope>
    <source>
        <strain evidence="4">CBS 304.34</strain>
    </source>
</reference>
<dbReference type="PROSITE" id="PS50011">
    <property type="entry name" value="PROTEIN_KINASE_DOM"/>
    <property type="match status" value="1"/>
</dbReference>
<reference evidence="2 4" key="1">
    <citation type="journal article" date="2020" name="Stud. Mycol.">
        <title>101 Dothideomycetes genomes: a test case for predicting lifestyles and emergence of pathogens.</title>
        <authorList>
            <person name="Haridas S."/>
            <person name="Albert R."/>
            <person name="Binder M."/>
            <person name="Bloem J."/>
            <person name="Labutti K."/>
            <person name="Salamov A."/>
            <person name="Andreopoulos B."/>
            <person name="Baker S."/>
            <person name="Barry K."/>
            <person name="Bills G."/>
            <person name="Bluhm B."/>
            <person name="Cannon C."/>
            <person name="Castanera R."/>
            <person name="Culley D."/>
            <person name="Daum C."/>
            <person name="Ezra D."/>
            <person name="Gonzalez J."/>
            <person name="Henrissat B."/>
            <person name="Kuo A."/>
            <person name="Liang C."/>
            <person name="Lipzen A."/>
            <person name="Lutzoni F."/>
            <person name="Magnuson J."/>
            <person name="Mondo S."/>
            <person name="Nolan M."/>
            <person name="Ohm R."/>
            <person name="Pangilinan J."/>
            <person name="Park H.-J."/>
            <person name="Ramirez L."/>
            <person name="Alfaro M."/>
            <person name="Sun H."/>
            <person name="Tritt A."/>
            <person name="Yoshinaga Y."/>
            <person name="Zwiers L.-H."/>
            <person name="Turgeon B."/>
            <person name="Goodwin S."/>
            <person name="Spatafora J."/>
            <person name="Crous P."/>
            <person name="Grigoriev I."/>
        </authorList>
    </citation>
    <scope>NUCLEOTIDE SEQUENCE</scope>
    <source>
        <strain evidence="2 4">CBS 304.34</strain>
    </source>
</reference>
<sequence>MDGRIQYPTGFCWDNIIAYGTTGVICLDEASQTVVKFPHRDEDKPSTDVERRIYEQFQEHGGHKNIVRYHGLHEHSIRLEYVPSFNFEAHLSTHKVDSEQKLQWAQQIIDALCFVHSMHVIHGDLNIYNILLDENLNAKLADFAGSSLEGSPLLVGVTASYRSPGDTLCIQGDIFAFGSTLYKIITGYNPYHDLTEREIKALFLKGSFPETNSLGPLGEVISKCWRGKYKNTHSVCKEIKGTHGFLI</sequence>
<dbReference type="Pfam" id="PF00069">
    <property type="entry name" value="Pkinase"/>
    <property type="match status" value="1"/>
</dbReference>
<evidence type="ECO:0000259" key="1">
    <source>
        <dbReference type="PROSITE" id="PS50011"/>
    </source>
</evidence>
<gene>
    <name evidence="2 4" type="ORF">BDZ99DRAFT_259299</name>
</gene>
<dbReference type="InterPro" id="IPR000719">
    <property type="entry name" value="Prot_kinase_dom"/>
</dbReference>
<protein>
    <submittedName>
        <fullName evidence="2 4">Kinase-like protein</fullName>
    </submittedName>
</protein>
<feature type="domain" description="Protein kinase" evidence="1">
    <location>
        <begin position="11"/>
        <end position="246"/>
    </location>
</feature>
<dbReference type="InterPro" id="IPR011009">
    <property type="entry name" value="Kinase-like_dom_sf"/>
</dbReference>
<keyword evidence="2" id="KW-0808">Transferase</keyword>
<dbReference type="GO" id="GO:0005524">
    <property type="term" value="F:ATP binding"/>
    <property type="evidence" value="ECO:0007669"/>
    <property type="project" value="InterPro"/>
</dbReference>
<dbReference type="OrthoDB" id="1668230at2759"/>
<dbReference type="PANTHER" id="PTHR44329">
    <property type="entry name" value="SERINE/THREONINE-PROTEIN KINASE TNNI3K-RELATED"/>
    <property type="match status" value="1"/>
</dbReference>
<dbReference type="InterPro" id="IPR051681">
    <property type="entry name" value="Ser/Thr_Kinases-Pseudokinases"/>
</dbReference>
<dbReference type="SUPFAM" id="SSF56112">
    <property type="entry name" value="Protein kinase-like (PK-like)"/>
    <property type="match status" value="1"/>
</dbReference>
<dbReference type="Proteomes" id="UP000504636">
    <property type="component" value="Unplaced"/>
</dbReference>
<dbReference type="AlphaFoldDB" id="A0A6A6YYQ8"/>
<dbReference type="GeneID" id="54454661"/>
<dbReference type="EMBL" id="MU003696">
    <property type="protein sequence ID" value="KAF2813573.1"/>
    <property type="molecule type" value="Genomic_DNA"/>
</dbReference>
<evidence type="ECO:0000313" key="4">
    <source>
        <dbReference type="RefSeq" id="XP_033580537.1"/>
    </source>
</evidence>
<evidence type="ECO:0000313" key="2">
    <source>
        <dbReference type="EMBL" id="KAF2813573.1"/>
    </source>
</evidence>
<organism evidence="2">
    <name type="scientific">Mytilinidion resinicola</name>
    <dbReference type="NCBI Taxonomy" id="574789"/>
    <lineage>
        <taxon>Eukaryota</taxon>
        <taxon>Fungi</taxon>
        <taxon>Dikarya</taxon>
        <taxon>Ascomycota</taxon>
        <taxon>Pezizomycotina</taxon>
        <taxon>Dothideomycetes</taxon>
        <taxon>Pleosporomycetidae</taxon>
        <taxon>Mytilinidiales</taxon>
        <taxon>Mytilinidiaceae</taxon>
        <taxon>Mytilinidion</taxon>
    </lineage>
</organism>
<dbReference type="GO" id="GO:0004674">
    <property type="term" value="F:protein serine/threonine kinase activity"/>
    <property type="evidence" value="ECO:0007669"/>
    <property type="project" value="TreeGrafter"/>
</dbReference>
<keyword evidence="3" id="KW-1185">Reference proteome</keyword>
<dbReference type="Gene3D" id="1.10.510.10">
    <property type="entry name" value="Transferase(Phosphotransferase) domain 1"/>
    <property type="match status" value="1"/>
</dbReference>
<proteinExistence type="predicted"/>
<evidence type="ECO:0000313" key="3">
    <source>
        <dbReference type="Proteomes" id="UP000504636"/>
    </source>
</evidence>
<accession>A0A6A6YYQ8</accession>
<name>A0A6A6YYQ8_9PEZI</name>
<keyword evidence="2" id="KW-0418">Kinase</keyword>
<reference evidence="4" key="3">
    <citation type="submission" date="2025-04" db="UniProtKB">
        <authorList>
            <consortium name="RefSeq"/>
        </authorList>
    </citation>
    <scope>IDENTIFICATION</scope>
    <source>
        <strain evidence="4">CBS 304.34</strain>
    </source>
</reference>
<dbReference type="RefSeq" id="XP_033580537.1">
    <property type="nucleotide sequence ID" value="XM_033713768.1"/>
</dbReference>